<keyword evidence="1" id="KW-0812">Transmembrane</keyword>
<feature type="transmembrane region" description="Helical" evidence="1">
    <location>
        <begin position="15"/>
        <end position="36"/>
    </location>
</feature>
<protein>
    <recommendedName>
        <fullName evidence="4">Periplasmic heavy metal sensor</fullName>
    </recommendedName>
</protein>
<organism evidence="2 3">
    <name type="scientific">Boseongicola aestuarii</name>
    <dbReference type="NCBI Taxonomy" id="1470561"/>
    <lineage>
        <taxon>Bacteria</taxon>
        <taxon>Pseudomonadati</taxon>
        <taxon>Pseudomonadota</taxon>
        <taxon>Alphaproteobacteria</taxon>
        <taxon>Rhodobacterales</taxon>
        <taxon>Paracoccaceae</taxon>
        <taxon>Boseongicola</taxon>
    </lineage>
</organism>
<proteinExistence type="predicted"/>
<dbReference type="Pfam" id="PF13801">
    <property type="entry name" value="Metal_resist"/>
    <property type="match status" value="1"/>
</dbReference>
<dbReference type="OrthoDB" id="7865640at2"/>
<evidence type="ECO:0000313" key="3">
    <source>
        <dbReference type="Proteomes" id="UP000201838"/>
    </source>
</evidence>
<dbReference type="RefSeq" id="WP_093974165.1">
    <property type="nucleotide sequence ID" value="NZ_FXXQ01000007.1"/>
</dbReference>
<dbReference type="InterPro" id="IPR025961">
    <property type="entry name" value="Metal_resist"/>
</dbReference>
<gene>
    <name evidence="2" type="ORF">BOA8489_02332</name>
</gene>
<sequence length="159" mass="18122">MSDKTSPKRRWVKPLLAVSLVFNMLIVGIIAGILFANSGDKGDRLDGPMRSLVGTPFIRALEPEDRRALALEIRRDDARLRENRSALRARFEALLGALDADPFDPEAVRVILREQRDIALRRQNIGEALLVDQLQKLSPEERAAYADRLARDLRRLRRE</sequence>
<dbReference type="EMBL" id="FXXQ01000007">
    <property type="protein sequence ID" value="SMX24209.1"/>
    <property type="molecule type" value="Genomic_DNA"/>
</dbReference>
<reference evidence="2 3" key="1">
    <citation type="submission" date="2017-05" db="EMBL/GenBank/DDBJ databases">
        <authorList>
            <person name="Song R."/>
            <person name="Chenine A.L."/>
            <person name="Ruprecht R.M."/>
        </authorList>
    </citation>
    <scope>NUCLEOTIDE SEQUENCE [LARGE SCALE GENOMIC DNA]</scope>
    <source>
        <strain evidence="2 3">CECT 8489</strain>
    </source>
</reference>
<evidence type="ECO:0000313" key="2">
    <source>
        <dbReference type="EMBL" id="SMX24209.1"/>
    </source>
</evidence>
<evidence type="ECO:0000256" key="1">
    <source>
        <dbReference type="SAM" id="Phobius"/>
    </source>
</evidence>
<dbReference type="AlphaFoldDB" id="A0A238J0G3"/>
<accession>A0A238J0G3</accession>
<keyword evidence="1" id="KW-1133">Transmembrane helix</keyword>
<keyword evidence="3" id="KW-1185">Reference proteome</keyword>
<evidence type="ECO:0008006" key="4">
    <source>
        <dbReference type="Google" id="ProtNLM"/>
    </source>
</evidence>
<dbReference type="Proteomes" id="UP000201838">
    <property type="component" value="Unassembled WGS sequence"/>
</dbReference>
<keyword evidence="1" id="KW-0472">Membrane</keyword>
<name>A0A238J0G3_9RHOB</name>